<proteinExistence type="predicted"/>
<gene>
    <name evidence="3" type="ORF">METZ01_LOCUS180352</name>
</gene>
<dbReference type="EMBL" id="UINC01035302">
    <property type="protein sequence ID" value="SVB27498.1"/>
    <property type="molecule type" value="Genomic_DNA"/>
</dbReference>
<feature type="transmembrane region" description="Helical" evidence="1">
    <location>
        <begin position="233"/>
        <end position="253"/>
    </location>
</feature>
<evidence type="ECO:0000256" key="1">
    <source>
        <dbReference type="SAM" id="Phobius"/>
    </source>
</evidence>
<feature type="transmembrane region" description="Helical" evidence="1">
    <location>
        <begin position="265"/>
        <end position="288"/>
    </location>
</feature>
<keyword evidence="1" id="KW-0812">Transmembrane</keyword>
<dbReference type="CDD" id="cd17355">
    <property type="entry name" value="MFS_YcxA_like"/>
    <property type="match status" value="1"/>
</dbReference>
<feature type="transmembrane region" description="Helical" evidence="1">
    <location>
        <begin position="12"/>
        <end position="41"/>
    </location>
</feature>
<dbReference type="Pfam" id="PF07690">
    <property type="entry name" value="MFS_1"/>
    <property type="match status" value="1"/>
</dbReference>
<dbReference type="InterPro" id="IPR020846">
    <property type="entry name" value="MFS_dom"/>
</dbReference>
<feature type="transmembrane region" description="Helical" evidence="1">
    <location>
        <begin position="325"/>
        <end position="346"/>
    </location>
</feature>
<organism evidence="3">
    <name type="scientific">marine metagenome</name>
    <dbReference type="NCBI Taxonomy" id="408172"/>
    <lineage>
        <taxon>unclassified sequences</taxon>
        <taxon>metagenomes</taxon>
        <taxon>ecological metagenomes</taxon>
    </lineage>
</organism>
<keyword evidence="1" id="KW-1133">Transmembrane helix</keyword>
<dbReference type="InterPro" id="IPR011701">
    <property type="entry name" value="MFS"/>
</dbReference>
<dbReference type="PANTHER" id="PTHR11360">
    <property type="entry name" value="MONOCARBOXYLATE TRANSPORTER"/>
    <property type="match status" value="1"/>
</dbReference>
<dbReference type="GO" id="GO:0022857">
    <property type="term" value="F:transmembrane transporter activity"/>
    <property type="evidence" value="ECO:0007669"/>
    <property type="project" value="InterPro"/>
</dbReference>
<keyword evidence="1" id="KW-0472">Membrane</keyword>
<protein>
    <recommendedName>
        <fullName evidence="2">Major facilitator superfamily (MFS) profile domain-containing protein</fullName>
    </recommendedName>
</protein>
<feature type="transmembrane region" description="Helical" evidence="1">
    <location>
        <begin position="142"/>
        <end position="159"/>
    </location>
</feature>
<accession>A0A382CMQ3</accession>
<dbReference type="PANTHER" id="PTHR11360:SF284">
    <property type="entry name" value="EG:103B4.3 PROTEIN-RELATED"/>
    <property type="match status" value="1"/>
</dbReference>
<evidence type="ECO:0000313" key="3">
    <source>
        <dbReference type="EMBL" id="SVB27498.1"/>
    </source>
</evidence>
<dbReference type="InterPro" id="IPR050327">
    <property type="entry name" value="Proton-linked_MCT"/>
</dbReference>
<name>A0A382CMQ3_9ZZZZ</name>
<feature type="transmembrane region" description="Helical" evidence="1">
    <location>
        <begin position="387"/>
        <end position="408"/>
    </location>
</feature>
<dbReference type="Gene3D" id="1.20.1250.20">
    <property type="entry name" value="MFS general substrate transporter like domains"/>
    <property type="match status" value="2"/>
</dbReference>
<feature type="transmembrane region" description="Helical" evidence="1">
    <location>
        <begin position="53"/>
        <end position="73"/>
    </location>
</feature>
<feature type="transmembrane region" description="Helical" evidence="1">
    <location>
        <begin position="358"/>
        <end position="381"/>
    </location>
</feature>
<feature type="domain" description="Major facilitator superfamily (MFS) profile" evidence="2">
    <location>
        <begin position="17"/>
        <end position="412"/>
    </location>
</feature>
<sequence>MRTGDKTQPRIFYGWWVVAVSVFGLSIGPGQFAFASLGLFMVPLGNEFGWDRAQISLALTFFTVALALSLPIAGRGVDRWGSRRVLVPSILVVGIGLVAIPLLVKHLWTLLVIFALIGSLGAGANSLPYMRTIATWFDRRRGLAIGAAMAGAGLGYAYVPPLVQYMIDSYGWRAGYFVLAGITLCMGVPLIALFLQESPADLGLRPDGLKDEPTDAAPETLLGMDRSEALRTMSFWILFLVFGVLAFSLYGLLPHLVPMLTDRGMGSAEAALVASTIGFTIVFARVLIGYLIDRFFAPRVALVFFLASAGGIVMLAAGAVGPTAFLAAVLIGLSIGAEIDLMAFLTTRYFGLRCFGEIYGLMFAALLIGTSLGPIAFGLVFEKTGSYVPVLILCAVLNAVVSFANLLLPRYREFAAPESVHT</sequence>
<dbReference type="SUPFAM" id="SSF103473">
    <property type="entry name" value="MFS general substrate transporter"/>
    <property type="match status" value="1"/>
</dbReference>
<dbReference type="AlphaFoldDB" id="A0A382CMQ3"/>
<evidence type="ECO:0000259" key="2">
    <source>
        <dbReference type="PROSITE" id="PS50850"/>
    </source>
</evidence>
<feature type="transmembrane region" description="Helical" evidence="1">
    <location>
        <begin position="85"/>
        <end position="104"/>
    </location>
</feature>
<dbReference type="InterPro" id="IPR036259">
    <property type="entry name" value="MFS_trans_sf"/>
</dbReference>
<reference evidence="3" key="1">
    <citation type="submission" date="2018-05" db="EMBL/GenBank/DDBJ databases">
        <authorList>
            <person name="Lanie J.A."/>
            <person name="Ng W.-L."/>
            <person name="Kazmierczak K.M."/>
            <person name="Andrzejewski T.M."/>
            <person name="Davidsen T.M."/>
            <person name="Wayne K.J."/>
            <person name="Tettelin H."/>
            <person name="Glass J.I."/>
            <person name="Rusch D."/>
            <person name="Podicherti R."/>
            <person name="Tsui H.-C.T."/>
            <person name="Winkler M.E."/>
        </authorList>
    </citation>
    <scope>NUCLEOTIDE SEQUENCE</scope>
</reference>
<feature type="transmembrane region" description="Helical" evidence="1">
    <location>
        <begin position="300"/>
        <end position="319"/>
    </location>
</feature>
<dbReference type="PROSITE" id="PS50850">
    <property type="entry name" value="MFS"/>
    <property type="match status" value="1"/>
</dbReference>
<feature type="transmembrane region" description="Helical" evidence="1">
    <location>
        <begin position="174"/>
        <end position="195"/>
    </location>
</feature>
<feature type="transmembrane region" description="Helical" evidence="1">
    <location>
        <begin position="110"/>
        <end position="130"/>
    </location>
</feature>